<dbReference type="Gene3D" id="3.30.60.20">
    <property type="match status" value="1"/>
</dbReference>
<dbReference type="Gramene" id="KFK30839">
    <property type="protein sequence ID" value="KFK30839"/>
    <property type="gene ID" value="AALP_AA6G032300"/>
</dbReference>
<dbReference type="AlphaFoldDB" id="A0A087GLT7"/>
<proteinExistence type="predicted"/>
<dbReference type="Pfam" id="PF22926">
    <property type="entry name" value="C1-like_CT"/>
    <property type="match status" value="1"/>
</dbReference>
<dbReference type="PANTHER" id="PTHR32410:SF154">
    <property type="entry name" value="CHP-RICH ZINC FINGER PROTEIN-LIKE-RELATED"/>
    <property type="match status" value="1"/>
</dbReference>
<keyword evidence="2" id="KW-0677">Repeat</keyword>
<dbReference type="eggNOG" id="ENOG502RANS">
    <property type="taxonomic scope" value="Eukaryota"/>
</dbReference>
<evidence type="ECO:0000313" key="5">
    <source>
        <dbReference type="EMBL" id="KFK30839.1"/>
    </source>
</evidence>
<dbReference type="EMBL" id="CM002874">
    <property type="protein sequence ID" value="KFK30839.1"/>
    <property type="molecule type" value="Genomic_DNA"/>
</dbReference>
<dbReference type="OrthoDB" id="938199at2759"/>
<dbReference type="PROSITE" id="PS50081">
    <property type="entry name" value="ZF_DAG_PE_2"/>
    <property type="match status" value="1"/>
</dbReference>
<organism evidence="5 6">
    <name type="scientific">Arabis alpina</name>
    <name type="common">Alpine rock-cress</name>
    <dbReference type="NCBI Taxonomy" id="50452"/>
    <lineage>
        <taxon>Eukaryota</taxon>
        <taxon>Viridiplantae</taxon>
        <taxon>Streptophyta</taxon>
        <taxon>Embryophyta</taxon>
        <taxon>Tracheophyta</taxon>
        <taxon>Spermatophyta</taxon>
        <taxon>Magnoliopsida</taxon>
        <taxon>eudicotyledons</taxon>
        <taxon>Gunneridae</taxon>
        <taxon>Pentapetalae</taxon>
        <taxon>rosids</taxon>
        <taxon>malvids</taxon>
        <taxon>Brassicales</taxon>
        <taxon>Brassicaceae</taxon>
        <taxon>Arabideae</taxon>
        <taxon>Arabis</taxon>
    </lineage>
</organism>
<dbReference type="OMA" id="RRSITWE"/>
<keyword evidence="1" id="KW-0479">Metal-binding</keyword>
<evidence type="ECO:0000256" key="1">
    <source>
        <dbReference type="ARBA" id="ARBA00022723"/>
    </source>
</evidence>
<accession>A0A087GLT7</accession>
<gene>
    <name evidence="5" type="ordered locus">AALP_Aa6g032300</name>
</gene>
<dbReference type="InterPro" id="IPR053192">
    <property type="entry name" value="Vacuole_Formation_Reg"/>
</dbReference>
<dbReference type="SUPFAM" id="SSF57889">
    <property type="entry name" value="Cysteine-rich domain"/>
    <property type="match status" value="6"/>
</dbReference>
<name>A0A087GLT7_ARAAL</name>
<evidence type="ECO:0000259" key="4">
    <source>
        <dbReference type="PROSITE" id="PS50081"/>
    </source>
</evidence>
<feature type="domain" description="Phorbol-ester/DAG-type" evidence="4">
    <location>
        <begin position="189"/>
        <end position="235"/>
    </location>
</feature>
<sequence>MESEGVSLPWIHKHLMMPWNHLGKGNCCGRIEAITDGYFCEKCNYFVHKKCGDETSEYIEHPSHTGHTLQLQSDTYHHCDLCGTTNENLFYRCEICDFNMDLFCAKYPPPEVIEASETHHHKLTLLKQRIMFDCGAKCGKRRYGYPYKCDECDLAFHVDCVWHPIEVKHPIEYITMEAGERVSLPWIHRHFMLPWNDLRKGDCCGRCEAITDGYYCKRCGFFVHKKCGEEAPESIQHPSHSLHPLWLQITPNNTSCDLCGKTIVDLSYRCKICDFDIDLCCVKYQPPEFTDNSEMHDHKLTFFKNRSKFNCDANCGKAGEKEFHYKCDECNLAFHVDCVWHPPEVEHSSEVDWTCGGYSCKRCPGYIVHSKCATRGDVWNGKELEGVPEEIEDIEPYVVIDENTINHFSHKEHNLRLQVNGVQFEENKRCSACIHPIGLQSFYGCINCDFVLHQNCAECPKKKWHVVHNEQLTLATREGNYFVCNACGKISSGFVYKDGKRKLDVRCSSVSEPYVHTSHPLHPLYYIPPNRKEICNGCNLKESHVLRCIEDGCEFVLGFKCATLPQVVKHRVNDHPLLLCYGEEEVSGKYWCDICEKESDPRVWFYTCKDNHACLHTKCVLGDLAGLMPSNTIIFWGRSCEVVLNNCVTRPVCRKCKSRCIYPNILKELGTSDTYCSYLCLKLHMMYGERERDH</sequence>
<reference evidence="6" key="1">
    <citation type="journal article" date="2015" name="Nat. Plants">
        <title>Genome expansion of Arabis alpina linked with retrotransposition and reduced symmetric DNA methylation.</title>
        <authorList>
            <person name="Willing E.M."/>
            <person name="Rawat V."/>
            <person name="Mandakova T."/>
            <person name="Maumus F."/>
            <person name="James G.V."/>
            <person name="Nordstroem K.J."/>
            <person name="Becker C."/>
            <person name="Warthmann N."/>
            <person name="Chica C."/>
            <person name="Szarzynska B."/>
            <person name="Zytnicki M."/>
            <person name="Albani M.C."/>
            <person name="Kiefer C."/>
            <person name="Bergonzi S."/>
            <person name="Castaings L."/>
            <person name="Mateos J.L."/>
            <person name="Berns M.C."/>
            <person name="Bujdoso N."/>
            <person name="Piofczyk T."/>
            <person name="de Lorenzo L."/>
            <person name="Barrero-Sicilia C."/>
            <person name="Mateos I."/>
            <person name="Piednoel M."/>
            <person name="Hagmann J."/>
            <person name="Chen-Min-Tao R."/>
            <person name="Iglesias-Fernandez R."/>
            <person name="Schuster S.C."/>
            <person name="Alonso-Blanco C."/>
            <person name="Roudier F."/>
            <person name="Carbonero P."/>
            <person name="Paz-Ares J."/>
            <person name="Davis S.J."/>
            <person name="Pecinka A."/>
            <person name="Quesneville H."/>
            <person name="Colot V."/>
            <person name="Lysak M.A."/>
            <person name="Weigel D."/>
            <person name="Coupland G."/>
            <person name="Schneeberger K."/>
        </authorList>
    </citation>
    <scope>NUCLEOTIDE SEQUENCE [LARGE SCALE GENOMIC DNA]</scope>
    <source>
        <strain evidence="6">cv. Pajares</strain>
    </source>
</reference>
<dbReference type="PANTHER" id="PTHR32410">
    <property type="entry name" value="CYSTEINE/HISTIDINE-RICH C1 DOMAIN FAMILY PROTEIN"/>
    <property type="match status" value="1"/>
</dbReference>
<evidence type="ECO:0000256" key="3">
    <source>
        <dbReference type="ARBA" id="ARBA00022833"/>
    </source>
</evidence>
<dbReference type="InterPro" id="IPR002219">
    <property type="entry name" value="PKC_DAG/PE"/>
</dbReference>
<dbReference type="InterPro" id="IPR004146">
    <property type="entry name" value="DC1"/>
</dbReference>
<keyword evidence="6" id="KW-1185">Reference proteome</keyword>
<dbReference type="InterPro" id="IPR054483">
    <property type="entry name" value="DC1-like_CT"/>
</dbReference>
<dbReference type="GO" id="GO:0046872">
    <property type="term" value="F:metal ion binding"/>
    <property type="evidence" value="ECO:0007669"/>
    <property type="project" value="UniProtKB-KW"/>
</dbReference>
<dbReference type="InterPro" id="IPR046349">
    <property type="entry name" value="C1-like_sf"/>
</dbReference>
<protein>
    <recommendedName>
        <fullName evidence="4">Phorbol-ester/DAG-type domain-containing protein</fullName>
    </recommendedName>
</protein>
<keyword evidence="3" id="KW-0862">Zinc</keyword>
<evidence type="ECO:0000313" key="6">
    <source>
        <dbReference type="Proteomes" id="UP000029120"/>
    </source>
</evidence>
<dbReference type="Pfam" id="PF03107">
    <property type="entry name" value="C1_2"/>
    <property type="match status" value="6"/>
</dbReference>
<evidence type="ECO:0000256" key="2">
    <source>
        <dbReference type="ARBA" id="ARBA00022737"/>
    </source>
</evidence>
<dbReference type="Proteomes" id="UP000029120">
    <property type="component" value="Chromosome 6"/>
</dbReference>